<dbReference type="AlphaFoldDB" id="A0AAD5QJ13"/>
<keyword evidence="2" id="KW-1185">Reference proteome</keyword>
<organism evidence="1 2">
    <name type="scientific">Parelaphostrongylus tenuis</name>
    <name type="common">Meningeal worm</name>
    <dbReference type="NCBI Taxonomy" id="148309"/>
    <lineage>
        <taxon>Eukaryota</taxon>
        <taxon>Metazoa</taxon>
        <taxon>Ecdysozoa</taxon>
        <taxon>Nematoda</taxon>
        <taxon>Chromadorea</taxon>
        <taxon>Rhabditida</taxon>
        <taxon>Rhabditina</taxon>
        <taxon>Rhabditomorpha</taxon>
        <taxon>Strongyloidea</taxon>
        <taxon>Metastrongylidae</taxon>
        <taxon>Parelaphostrongylus</taxon>
    </lineage>
</organism>
<dbReference type="EMBL" id="JAHQIW010000820">
    <property type="protein sequence ID" value="KAJ1350245.1"/>
    <property type="molecule type" value="Genomic_DNA"/>
</dbReference>
<proteinExistence type="predicted"/>
<dbReference type="Proteomes" id="UP001196413">
    <property type="component" value="Unassembled WGS sequence"/>
</dbReference>
<sequence>MENTFMQRERPSYSRVPRLVHVVSWGLKKKKTNTVKLKTRNNHRGELVKTDVATFANRAVRILTSGSFGSHFFAASAAVGGS</sequence>
<evidence type="ECO:0000313" key="2">
    <source>
        <dbReference type="Proteomes" id="UP001196413"/>
    </source>
</evidence>
<name>A0AAD5QJ13_PARTN</name>
<gene>
    <name evidence="1" type="ORF">KIN20_005990</name>
</gene>
<comment type="caution">
    <text evidence="1">The sequence shown here is derived from an EMBL/GenBank/DDBJ whole genome shotgun (WGS) entry which is preliminary data.</text>
</comment>
<evidence type="ECO:0000313" key="1">
    <source>
        <dbReference type="EMBL" id="KAJ1350245.1"/>
    </source>
</evidence>
<accession>A0AAD5QJ13</accession>
<reference evidence="1" key="1">
    <citation type="submission" date="2021-06" db="EMBL/GenBank/DDBJ databases">
        <title>Parelaphostrongylus tenuis whole genome reference sequence.</title>
        <authorList>
            <person name="Garwood T.J."/>
            <person name="Larsen P.A."/>
            <person name="Fountain-Jones N.M."/>
            <person name="Garbe J.R."/>
            <person name="Macchietto M.G."/>
            <person name="Kania S.A."/>
            <person name="Gerhold R.W."/>
            <person name="Richards J.E."/>
            <person name="Wolf T.M."/>
        </authorList>
    </citation>
    <scope>NUCLEOTIDE SEQUENCE</scope>
    <source>
        <strain evidence="1">MNPRO001-30</strain>
        <tissue evidence="1">Meninges</tissue>
    </source>
</reference>
<protein>
    <submittedName>
        <fullName evidence="1">Uncharacterized protein</fullName>
    </submittedName>
</protein>